<dbReference type="PANTHER" id="PTHR39428">
    <property type="entry name" value="F420H(2)-DEPENDENT QUINONE REDUCTASE RV1261C"/>
    <property type="match status" value="1"/>
</dbReference>
<dbReference type="SUPFAM" id="SSF50475">
    <property type="entry name" value="FMN-binding split barrel"/>
    <property type="match status" value="1"/>
</dbReference>
<evidence type="ECO:0000313" key="5">
    <source>
        <dbReference type="Proteomes" id="UP000193087"/>
    </source>
</evidence>
<evidence type="ECO:0000256" key="2">
    <source>
        <dbReference type="ARBA" id="ARBA00023002"/>
    </source>
</evidence>
<dbReference type="EMBL" id="LQPQ01000209">
    <property type="protein sequence ID" value="ORW63572.1"/>
    <property type="molecule type" value="Genomic_DNA"/>
</dbReference>
<dbReference type="InterPro" id="IPR004378">
    <property type="entry name" value="F420H2_quin_Rdtase"/>
</dbReference>
<evidence type="ECO:0008006" key="6">
    <source>
        <dbReference type="Google" id="ProtNLM"/>
    </source>
</evidence>
<dbReference type="GO" id="GO:0016491">
    <property type="term" value="F:oxidoreductase activity"/>
    <property type="evidence" value="ECO:0007669"/>
    <property type="project" value="UniProtKB-KW"/>
</dbReference>
<dbReference type="GeneID" id="93496049"/>
<sequence>MKRYQQAGAFPRLIRRTAGTRPMAWLYGHIQEPLDRFVCRLSSGRTTLTSLLGDVDTTILTTTGAKSGLPRTHVVLGMPDGERVIVVASNYGRGRHPAWYYNLIANPRASIEIDGVTRDVVAQRLTGEERERYYQRSVDIYPGFDLYRRRANREIQVLALDPVEL</sequence>
<dbReference type="GO" id="GO:0070967">
    <property type="term" value="F:coenzyme F420 binding"/>
    <property type="evidence" value="ECO:0007669"/>
    <property type="project" value="TreeGrafter"/>
</dbReference>
<accession>A0A1X2BIY9</accession>
<dbReference type="PANTHER" id="PTHR39428:SF1">
    <property type="entry name" value="F420H(2)-DEPENDENT QUINONE REDUCTASE RV1261C"/>
    <property type="match status" value="1"/>
</dbReference>
<dbReference type="InterPro" id="IPR012349">
    <property type="entry name" value="Split_barrel_FMN-bd"/>
</dbReference>
<dbReference type="NCBIfam" id="TIGR00026">
    <property type="entry name" value="hi_GC_TIGR00026"/>
    <property type="match status" value="1"/>
</dbReference>
<dbReference type="GO" id="GO:0005886">
    <property type="term" value="C:plasma membrane"/>
    <property type="evidence" value="ECO:0007669"/>
    <property type="project" value="TreeGrafter"/>
</dbReference>
<evidence type="ECO:0000256" key="3">
    <source>
        <dbReference type="ARBA" id="ARBA00049106"/>
    </source>
</evidence>
<proteinExistence type="inferred from homology"/>
<gene>
    <name evidence="4" type="ORF">AWC22_00680</name>
</gene>
<keyword evidence="5" id="KW-1185">Reference proteome</keyword>
<dbReference type="RefSeq" id="WP_085252717.1">
    <property type="nucleotide sequence ID" value="NZ_JACKSL010000143.1"/>
</dbReference>
<comment type="caution">
    <text evidence="4">The sequence shown here is derived from an EMBL/GenBank/DDBJ whole genome shotgun (WGS) entry which is preliminary data.</text>
</comment>
<dbReference type="Pfam" id="PF04075">
    <property type="entry name" value="F420H2_quin_red"/>
    <property type="match status" value="1"/>
</dbReference>
<dbReference type="STRING" id="486698.AWC22_00680"/>
<evidence type="ECO:0000256" key="1">
    <source>
        <dbReference type="ARBA" id="ARBA00008710"/>
    </source>
</evidence>
<protein>
    <recommendedName>
        <fullName evidence="6">Nitroreductase</fullName>
    </recommendedName>
</protein>
<keyword evidence="2" id="KW-0560">Oxidoreductase</keyword>
<dbReference type="AlphaFoldDB" id="A0A1X2BIY9"/>
<comment type="similarity">
    <text evidence="1">Belongs to the F420H(2)-dependent quinone reductase family.</text>
</comment>
<reference evidence="4 5" key="1">
    <citation type="submission" date="2016-01" db="EMBL/GenBank/DDBJ databases">
        <title>The new phylogeny of the genus Mycobacterium.</title>
        <authorList>
            <person name="Tarcisio F."/>
            <person name="Conor M."/>
            <person name="Antonella G."/>
            <person name="Elisabetta G."/>
            <person name="Giulia F.S."/>
            <person name="Sara T."/>
            <person name="Anna F."/>
            <person name="Clotilde B."/>
            <person name="Roberto B."/>
            <person name="Veronica D.S."/>
            <person name="Fabio R."/>
            <person name="Monica P."/>
            <person name="Olivier J."/>
            <person name="Enrico T."/>
            <person name="Nicola S."/>
        </authorList>
    </citation>
    <scope>NUCLEOTIDE SEQUENCE [LARGE SCALE GENOMIC DNA]</scope>
    <source>
        <strain evidence="4 5">DSM 45176</strain>
    </source>
</reference>
<dbReference type="Gene3D" id="2.30.110.10">
    <property type="entry name" value="Electron Transport, Fmn-binding Protein, Chain A"/>
    <property type="match status" value="1"/>
</dbReference>
<name>A0A1X2BIY9_9MYCO</name>
<comment type="catalytic activity">
    <reaction evidence="3">
        <text>oxidized coenzyme F420-(gamma-L-Glu)(n) + a quinol + H(+) = reduced coenzyme F420-(gamma-L-Glu)(n) + a quinone</text>
        <dbReference type="Rhea" id="RHEA:39663"/>
        <dbReference type="Rhea" id="RHEA-COMP:12939"/>
        <dbReference type="Rhea" id="RHEA-COMP:14378"/>
        <dbReference type="ChEBI" id="CHEBI:15378"/>
        <dbReference type="ChEBI" id="CHEBI:24646"/>
        <dbReference type="ChEBI" id="CHEBI:132124"/>
        <dbReference type="ChEBI" id="CHEBI:133980"/>
        <dbReference type="ChEBI" id="CHEBI:139511"/>
    </reaction>
</comment>
<organism evidence="4 5">
    <name type="scientific">Mycobacterium riyadhense</name>
    <dbReference type="NCBI Taxonomy" id="486698"/>
    <lineage>
        <taxon>Bacteria</taxon>
        <taxon>Bacillati</taxon>
        <taxon>Actinomycetota</taxon>
        <taxon>Actinomycetes</taxon>
        <taxon>Mycobacteriales</taxon>
        <taxon>Mycobacteriaceae</taxon>
        <taxon>Mycobacterium</taxon>
    </lineage>
</organism>
<dbReference type="Proteomes" id="UP000193087">
    <property type="component" value="Unassembled WGS sequence"/>
</dbReference>
<evidence type="ECO:0000313" key="4">
    <source>
        <dbReference type="EMBL" id="ORW63572.1"/>
    </source>
</evidence>